<organism evidence="2 3">
    <name type="scientific">Mikania micrantha</name>
    <name type="common">bitter vine</name>
    <dbReference type="NCBI Taxonomy" id="192012"/>
    <lineage>
        <taxon>Eukaryota</taxon>
        <taxon>Viridiplantae</taxon>
        <taxon>Streptophyta</taxon>
        <taxon>Embryophyta</taxon>
        <taxon>Tracheophyta</taxon>
        <taxon>Spermatophyta</taxon>
        <taxon>Magnoliopsida</taxon>
        <taxon>eudicotyledons</taxon>
        <taxon>Gunneridae</taxon>
        <taxon>Pentapetalae</taxon>
        <taxon>asterids</taxon>
        <taxon>campanulids</taxon>
        <taxon>Asterales</taxon>
        <taxon>Asteraceae</taxon>
        <taxon>Asteroideae</taxon>
        <taxon>Heliantheae alliance</taxon>
        <taxon>Eupatorieae</taxon>
        <taxon>Mikania</taxon>
    </lineage>
</organism>
<evidence type="ECO:0000256" key="1">
    <source>
        <dbReference type="SAM" id="MobiDB-lite"/>
    </source>
</evidence>
<feature type="region of interest" description="Disordered" evidence="1">
    <location>
        <begin position="23"/>
        <end position="111"/>
    </location>
</feature>
<evidence type="ECO:0000313" key="2">
    <source>
        <dbReference type="EMBL" id="KAD6454803.1"/>
    </source>
</evidence>
<feature type="compositionally biased region" description="Basic and acidic residues" evidence="1">
    <location>
        <begin position="57"/>
        <end position="70"/>
    </location>
</feature>
<sequence>MVRCSNNHRQLWRDGGAATVVADESSQTTDVSFGGWLHTPTSHSDSSQCLKSNQGGQEHHQFASENKNRDTTGATENTKEAANVAAGATNGGEGGGDCSSRWRNRDGGIRQVRRTEVKEATGRRWFDGGDGM</sequence>
<protein>
    <submittedName>
        <fullName evidence="2">Uncharacterized protein</fullName>
    </submittedName>
</protein>
<dbReference type="EMBL" id="SZYD01000004">
    <property type="protein sequence ID" value="KAD6454803.1"/>
    <property type="molecule type" value="Genomic_DNA"/>
</dbReference>
<dbReference type="Proteomes" id="UP000326396">
    <property type="component" value="Linkage Group LG12"/>
</dbReference>
<feature type="compositionally biased region" description="Polar residues" evidence="1">
    <location>
        <begin position="39"/>
        <end position="56"/>
    </location>
</feature>
<dbReference type="AlphaFoldDB" id="A0A5N6PLJ2"/>
<gene>
    <name evidence="2" type="ORF">E3N88_09509</name>
</gene>
<name>A0A5N6PLJ2_9ASTR</name>
<accession>A0A5N6PLJ2</accession>
<comment type="caution">
    <text evidence="2">The sequence shown here is derived from an EMBL/GenBank/DDBJ whole genome shotgun (WGS) entry which is preliminary data.</text>
</comment>
<keyword evidence="3" id="KW-1185">Reference proteome</keyword>
<evidence type="ECO:0000313" key="3">
    <source>
        <dbReference type="Proteomes" id="UP000326396"/>
    </source>
</evidence>
<reference evidence="2 3" key="1">
    <citation type="submission" date="2019-05" db="EMBL/GenBank/DDBJ databases">
        <title>Mikania micrantha, genome provides insights into the molecular mechanism of rapid growth.</title>
        <authorList>
            <person name="Liu B."/>
        </authorList>
    </citation>
    <scope>NUCLEOTIDE SEQUENCE [LARGE SCALE GENOMIC DNA]</scope>
    <source>
        <strain evidence="2">NLD-2019</strain>
        <tissue evidence="2">Leaf</tissue>
    </source>
</reference>
<proteinExistence type="predicted"/>